<protein>
    <submittedName>
        <fullName evidence="1">Unnamed protein product</fullName>
    </submittedName>
</protein>
<evidence type="ECO:0000313" key="1">
    <source>
        <dbReference type="EMBL" id="GME97465.1"/>
    </source>
</evidence>
<gene>
    <name evidence="1" type="ORF">Amon02_001024500</name>
</gene>
<dbReference type="EMBL" id="BSXS01010125">
    <property type="protein sequence ID" value="GME97465.1"/>
    <property type="molecule type" value="Genomic_DNA"/>
</dbReference>
<keyword evidence="2" id="KW-1185">Reference proteome</keyword>
<accession>A0ACB5TYR4</accession>
<sequence>MIPEPVTPETDPTMCEFLKEQNIKLIHIEINKDTKDKGKKRGIAIDPSQVIQILEFILHANNNPTLICCNNGGQLTSLVIACFRKLQFWSSVSIFNEFVNYSTMINHNDRLFIENFKAKFRLPSQKERVPWIWNGMSANIIENHFSITLSDDKEKGKDRGDTATTVQQ</sequence>
<organism evidence="1 2">
    <name type="scientific">Ambrosiozyma monospora</name>
    <name type="common">Yeast</name>
    <name type="synonym">Endomycopsis monosporus</name>
    <dbReference type="NCBI Taxonomy" id="43982"/>
    <lineage>
        <taxon>Eukaryota</taxon>
        <taxon>Fungi</taxon>
        <taxon>Dikarya</taxon>
        <taxon>Ascomycota</taxon>
        <taxon>Saccharomycotina</taxon>
        <taxon>Pichiomycetes</taxon>
        <taxon>Pichiales</taxon>
        <taxon>Pichiaceae</taxon>
        <taxon>Ambrosiozyma</taxon>
    </lineage>
</organism>
<name>A0ACB5TYR4_AMBMO</name>
<evidence type="ECO:0000313" key="2">
    <source>
        <dbReference type="Proteomes" id="UP001165064"/>
    </source>
</evidence>
<reference evidence="1" key="1">
    <citation type="submission" date="2023-04" db="EMBL/GenBank/DDBJ databases">
        <title>Ambrosiozyma monospora NBRC 10751.</title>
        <authorList>
            <person name="Ichikawa N."/>
            <person name="Sato H."/>
            <person name="Tonouchi N."/>
        </authorList>
    </citation>
    <scope>NUCLEOTIDE SEQUENCE</scope>
    <source>
        <strain evidence="1">NBRC 10751</strain>
    </source>
</reference>
<proteinExistence type="predicted"/>
<comment type="caution">
    <text evidence="1">The sequence shown here is derived from an EMBL/GenBank/DDBJ whole genome shotgun (WGS) entry which is preliminary data.</text>
</comment>
<dbReference type="Proteomes" id="UP001165064">
    <property type="component" value="Unassembled WGS sequence"/>
</dbReference>